<protein>
    <submittedName>
        <fullName evidence="1">Uncharacterized protein</fullName>
    </submittedName>
</protein>
<accession>A0A0V0YW70</accession>
<dbReference type="AlphaFoldDB" id="A0A0V0YW70"/>
<evidence type="ECO:0000313" key="2">
    <source>
        <dbReference type="Proteomes" id="UP000054783"/>
    </source>
</evidence>
<proteinExistence type="predicted"/>
<organism evidence="1 2">
    <name type="scientific">Trichinella patagoniensis</name>
    <dbReference type="NCBI Taxonomy" id="990121"/>
    <lineage>
        <taxon>Eukaryota</taxon>
        <taxon>Metazoa</taxon>
        <taxon>Ecdysozoa</taxon>
        <taxon>Nematoda</taxon>
        <taxon>Enoplea</taxon>
        <taxon>Dorylaimia</taxon>
        <taxon>Trichinellida</taxon>
        <taxon>Trichinellidae</taxon>
        <taxon>Trichinella</taxon>
    </lineage>
</organism>
<dbReference type="Proteomes" id="UP000054783">
    <property type="component" value="Unassembled WGS sequence"/>
</dbReference>
<gene>
    <name evidence="1" type="ORF">T12_11477</name>
</gene>
<sequence>LFKHDYTGKLSMEINFKCIMPKLMKGATPNELVKRCDGRSDVNHWPSRSEPARQ</sequence>
<evidence type="ECO:0000313" key="1">
    <source>
        <dbReference type="EMBL" id="KRY04537.1"/>
    </source>
</evidence>
<reference evidence="1 2" key="1">
    <citation type="submission" date="2015-01" db="EMBL/GenBank/DDBJ databases">
        <title>Evolution of Trichinella species and genotypes.</title>
        <authorList>
            <person name="Korhonen P.K."/>
            <person name="Edoardo P."/>
            <person name="Giuseppe L.R."/>
            <person name="Gasser R.B."/>
        </authorList>
    </citation>
    <scope>NUCLEOTIDE SEQUENCE [LARGE SCALE GENOMIC DNA]</scope>
    <source>
        <strain evidence="1">ISS2496</strain>
    </source>
</reference>
<dbReference type="EMBL" id="JYDQ01001876">
    <property type="protein sequence ID" value="KRY04537.1"/>
    <property type="molecule type" value="Genomic_DNA"/>
</dbReference>
<dbReference type="OrthoDB" id="5925176at2759"/>
<feature type="non-terminal residue" evidence="1">
    <location>
        <position position="1"/>
    </location>
</feature>
<name>A0A0V0YW70_9BILA</name>
<feature type="non-terminal residue" evidence="1">
    <location>
        <position position="54"/>
    </location>
</feature>
<keyword evidence="2" id="KW-1185">Reference proteome</keyword>
<comment type="caution">
    <text evidence="1">The sequence shown here is derived from an EMBL/GenBank/DDBJ whole genome shotgun (WGS) entry which is preliminary data.</text>
</comment>